<reference evidence="1" key="1">
    <citation type="journal article" date="2021" name="New Phytol.">
        <title>Evolutionary innovations through gain and loss of genes in the ectomycorrhizal Boletales.</title>
        <authorList>
            <person name="Wu G."/>
            <person name="Miyauchi S."/>
            <person name="Morin E."/>
            <person name="Kuo A."/>
            <person name="Drula E."/>
            <person name="Varga T."/>
            <person name="Kohler A."/>
            <person name="Feng B."/>
            <person name="Cao Y."/>
            <person name="Lipzen A."/>
            <person name="Daum C."/>
            <person name="Hundley H."/>
            <person name="Pangilinan J."/>
            <person name="Johnson J."/>
            <person name="Barry K."/>
            <person name="LaButti K."/>
            <person name="Ng V."/>
            <person name="Ahrendt S."/>
            <person name="Min B."/>
            <person name="Choi I.G."/>
            <person name="Park H."/>
            <person name="Plett J.M."/>
            <person name="Magnuson J."/>
            <person name="Spatafora J.W."/>
            <person name="Nagy L.G."/>
            <person name="Henrissat B."/>
            <person name="Grigoriev I.V."/>
            <person name="Yang Z.L."/>
            <person name="Xu J."/>
            <person name="Martin F.M."/>
        </authorList>
    </citation>
    <scope>NUCLEOTIDE SEQUENCE</scope>
    <source>
        <strain evidence="1">ATCC 28755</strain>
    </source>
</reference>
<proteinExistence type="predicted"/>
<accession>A0ACB8ABR6</accession>
<comment type="caution">
    <text evidence="1">The sequence shown here is derived from an EMBL/GenBank/DDBJ whole genome shotgun (WGS) entry which is preliminary data.</text>
</comment>
<dbReference type="Proteomes" id="UP000790377">
    <property type="component" value="Unassembled WGS sequence"/>
</dbReference>
<gene>
    <name evidence="1" type="ORF">BJ138DRAFT_143438</name>
</gene>
<protein>
    <submittedName>
        <fullName evidence="1">Uncharacterized protein</fullName>
    </submittedName>
</protein>
<organism evidence="1 2">
    <name type="scientific">Hygrophoropsis aurantiaca</name>
    <dbReference type="NCBI Taxonomy" id="72124"/>
    <lineage>
        <taxon>Eukaryota</taxon>
        <taxon>Fungi</taxon>
        <taxon>Dikarya</taxon>
        <taxon>Basidiomycota</taxon>
        <taxon>Agaricomycotina</taxon>
        <taxon>Agaricomycetes</taxon>
        <taxon>Agaricomycetidae</taxon>
        <taxon>Boletales</taxon>
        <taxon>Coniophorineae</taxon>
        <taxon>Hygrophoropsidaceae</taxon>
        <taxon>Hygrophoropsis</taxon>
    </lineage>
</organism>
<evidence type="ECO:0000313" key="1">
    <source>
        <dbReference type="EMBL" id="KAH7910123.1"/>
    </source>
</evidence>
<name>A0ACB8ABR6_9AGAM</name>
<dbReference type="EMBL" id="MU267726">
    <property type="protein sequence ID" value="KAH7910123.1"/>
    <property type="molecule type" value="Genomic_DNA"/>
</dbReference>
<sequence length="187" mass="21131">MSSHSVRLNPLLTSTPADHRYYAPVPVQWDVRDKASIALRSCAPKTPLSSSQLAQHATIPAIPSLRINCDVISASWPIVAYNPAGVTIRDIMETINAAVRTPLHMAEWQSLNPKQQRRIGDIFEERWRTSQDQWRVRTGGVRRMDCLISTTMFGGLSFLTCANNQWTAVLTLSRQTRRHRLTSYSQS</sequence>
<keyword evidence="2" id="KW-1185">Reference proteome</keyword>
<evidence type="ECO:0000313" key="2">
    <source>
        <dbReference type="Proteomes" id="UP000790377"/>
    </source>
</evidence>